<gene>
    <name evidence="2" type="ORF">P7K49_004364</name>
</gene>
<protein>
    <submittedName>
        <fullName evidence="2">Uncharacterized protein</fullName>
    </submittedName>
</protein>
<dbReference type="Proteomes" id="UP001266305">
    <property type="component" value="Unassembled WGS sequence"/>
</dbReference>
<evidence type="ECO:0000313" key="2">
    <source>
        <dbReference type="EMBL" id="KAK2117478.1"/>
    </source>
</evidence>
<evidence type="ECO:0000313" key="3">
    <source>
        <dbReference type="Proteomes" id="UP001266305"/>
    </source>
</evidence>
<proteinExistence type="predicted"/>
<comment type="caution">
    <text evidence="2">The sequence shown here is derived from an EMBL/GenBank/DDBJ whole genome shotgun (WGS) entry which is preliminary data.</text>
</comment>
<keyword evidence="3" id="KW-1185">Reference proteome</keyword>
<dbReference type="EMBL" id="JASSZA010000002">
    <property type="protein sequence ID" value="KAK2117478.1"/>
    <property type="molecule type" value="Genomic_DNA"/>
</dbReference>
<feature type="compositionally biased region" description="Low complexity" evidence="1">
    <location>
        <begin position="83"/>
        <end position="100"/>
    </location>
</feature>
<reference evidence="2 3" key="1">
    <citation type="submission" date="2023-05" db="EMBL/GenBank/DDBJ databases">
        <title>B98-5 Cell Line De Novo Hybrid Assembly: An Optical Mapping Approach.</title>
        <authorList>
            <person name="Kananen K."/>
            <person name="Auerbach J.A."/>
            <person name="Kautto E."/>
            <person name="Blachly J.S."/>
        </authorList>
    </citation>
    <scope>NUCLEOTIDE SEQUENCE [LARGE SCALE GENOMIC DNA]</scope>
    <source>
        <strain evidence="2">B95-8</strain>
        <tissue evidence="2">Cell line</tissue>
    </source>
</reference>
<feature type="region of interest" description="Disordered" evidence="1">
    <location>
        <begin position="31"/>
        <end position="100"/>
    </location>
</feature>
<sequence>MGVSELSVAPTGWASPALQGLAGPHRIVRVKHSQAPPRPEPGPWPDEGRAAFTPRPAGTTEPGPSQQPLWTAEAPVDRGRVAPTSLLSPQPLTPNSQGKE</sequence>
<evidence type="ECO:0000256" key="1">
    <source>
        <dbReference type="SAM" id="MobiDB-lite"/>
    </source>
</evidence>
<organism evidence="2 3">
    <name type="scientific">Saguinus oedipus</name>
    <name type="common">Cotton-top tamarin</name>
    <name type="synonym">Oedipomidas oedipus</name>
    <dbReference type="NCBI Taxonomy" id="9490"/>
    <lineage>
        <taxon>Eukaryota</taxon>
        <taxon>Metazoa</taxon>
        <taxon>Chordata</taxon>
        <taxon>Craniata</taxon>
        <taxon>Vertebrata</taxon>
        <taxon>Euteleostomi</taxon>
        <taxon>Mammalia</taxon>
        <taxon>Eutheria</taxon>
        <taxon>Euarchontoglires</taxon>
        <taxon>Primates</taxon>
        <taxon>Haplorrhini</taxon>
        <taxon>Platyrrhini</taxon>
        <taxon>Cebidae</taxon>
        <taxon>Callitrichinae</taxon>
        <taxon>Saguinus</taxon>
    </lineage>
</organism>
<name>A0ABQ9W788_SAGOE</name>
<accession>A0ABQ9W788</accession>